<proteinExistence type="predicted"/>
<feature type="transmembrane region" description="Helical" evidence="2">
    <location>
        <begin position="224"/>
        <end position="243"/>
    </location>
</feature>
<accession>A0A0H2RKA4</accession>
<dbReference type="Proteomes" id="UP000053477">
    <property type="component" value="Unassembled WGS sequence"/>
</dbReference>
<evidence type="ECO:0000256" key="1">
    <source>
        <dbReference type="SAM" id="MobiDB-lite"/>
    </source>
</evidence>
<name>A0A0H2RKA4_9AGAM</name>
<gene>
    <name evidence="4" type="ORF">SCHPADRAFT_929486</name>
</gene>
<dbReference type="PANTHER" id="PTHR40465">
    <property type="entry name" value="CHROMOSOME 1, WHOLE GENOME SHOTGUN SEQUENCE"/>
    <property type="match status" value="1"/>
</dbReference>
<evidence type="ECO:0000313" key="4">
    <source>
        <dbReference type="EMBL" id="KLO12042.1"/>
    </source>
</evidence>
<feature type="domain" description="DUF6534" evidence="3">
    <location>
        <begin position="161"/>
        <end position="247"/>
    </location>
</feature>
<dbReference type="Pfam" id="PF20152">
    <property type="entry name" value="DUF6534"/>
    <property type="match status" value="1"/>
</dbReference>
<dbReference type="InterPro" id="IPR045339">
    <property type="entry name" value="DUF6534"/>
</dbReference>
<reference evidence="4 5" key="1">
    <citation type="submission" date="2015-04" db="EMBL/GenBank/DDBJ databases">
        <title>Complete genome sequence of Schizopora paradoxa KUC8140, a cosmopolitan wood degrader in East Asia.</title>
        <authorList>
            <consortium name="DOE Joint Genome Institute"/>
            <person name="Min B."/>
            <person name="Park H."/>
            <person name="Jang Y."/>
            <person name="Kim J.-J."/>
            <person name="Kim K.H."/>
            <person name="Pangilinan J."/>
            <person name="Lipzen A."/>
            <person name="Riley R."/>
            <person name="Grigoriev I.V."/>
            <person name="Spatafora J.W."/>
            <person name="Choi I.-G."/>
        </authorList>
    </citation>
    <scope>NUCLEOTIDE SEQUENCE [LARGE SCALE GENOMIC DNA]</scope>
    <source>
        <strain evidence="4 5">KUC8140</strain>
    </source>
</reference>
<organism evidence="4 5">
    <name type="scientific">Schizopora paradoxa</name>
    <dbReference type="NCBI Taxonomy" id="27342"/>
    <lineage>
        <taxon>Eukaryota</taxon>
        <taxon>Fungi</taxon>
        <taxon>Dikarya</taxon>
        <taxon>Basidiomycota</taxon>
        <taxon>Agaricomycotina</taxon>
        <taxon>Agaricomycetes</taxon>
        <taxon>Hymenochaetales</taxon>
        <taxon>Schizoporaceae</taxon>
        <taxon>Schizopora</taxon>
    </lineage>
</organism>
<sequence length="362" mass="40683">MTNDNTLGVLLVGCYIAVTLYGLTSHQMYRYFRMYPGDIHTLKLTVASMWSLDTLHTIFIIHACYYYLVTGYFSLTYLDKTVWSLRMSIPLTGTITLIAHAFFSRRIYIFSRNTLAAGAIMSFSLVRMGFTVGITVLSFIFTSFARFDKEVWLLCLTIGLSIISDLIITASLCWFLQKSKTGFSKTDTIIDKLLLYAINTGLLCIIFDSAVLICARTMRWNMIYIGLYFVISKLYSNSLLAVLNSRSGMMTDNQHGSFELQDLPASPENLGTGRHVLQLRRRQPHLTNLEFSIDQGERVSVGKAKKNTILMVIGTKLEQLRSQAADDESESNTLDRGDKGFGLGREISKTESEPIGKDSSST</sequence>
<feature type="compositionally biased region" description="Basic and acidic residues" evidence="1">
    <location>
        <begin position="346"/>
        <end position="356"/>
    </location>
</feature>
<evidence type="ECO:0000259" key="3">
    <source>
        <dbReference type="Pfam" id="PF20152"/>
    </source>
</evidence>
<feature type="region of interest" description="Disordered" evidence="1">
    <location>
        <begin position="322"/>
        <end position="362"/>
    </location>
</feature>
<dbReference type="AlphaFoldDB" id="A0A0H2RKA4"/>
<evidence type="ECO:0000313" key="5">
    <source>
        <dbReference type="Proteomes" id="UP000053477"/>
    </source>
</evidence>
<feature type="transmembrane region" description="Helical" evidence="2">
    <location>
        <begin position="83"/>
        <end position="103"/>
    </location>
</feature>
<protein>
    <recommendedName>
        <fullName evidence="3">DUF6534 domain-containing protein</fullName>
    </recommendedName>
</protein>
<keyword evidence="2" id="KW-0812">Transmembrane</keyword>
<feature type="transmembrane region" description="Helical" evidence="2">
    <location>
        <begin position="115"/>
        <end position="145"/>
    </location>
</feature>
<dbReference type="OrthoDB" id="2535105at2759"/>
<feature type="transmembrane region" description="Helical" evidence="2">
    <location>
        <begin position="6"/>
        <end position="23"/>
    </location>
</feature>
<evidence type="ECO:0000256" key="2">
    <source>
        <dbReference type="SAM" id="Phobius"/>
    </source>
</evidence>
<keyword evidence="5" id="KW-1185">Reference proteome</keyword>
<feature type="transmembrane region" description="Helical" evidence="2">
    <location>
        <begin position="151"/>
        <end position="176"/>
    </location>
</feature>
<dbReference type="EMBL" id="KQ085986">
    <property type="protein sequence ID" value="KLO12042.1"/>
    <property type="molecule type" value="Genomic_DNA"/>
</dbReference>
<keyword evidence="2" id="KW-1133">Transmembrane helix</keyword>
<keyword evidence="2" id="KW-0472">Membrane</keyword>
<dbReference type="PANTHER" id="PTHR40465:SF1">
    <property type="entry name" value="DUF6534 DOMAIN-CONTAINING PROTEIN"/>
    <property type="match status" value="1"/>
</dbReference>
<dbReference type="InParanoid" id="A0A0H2RKA4"/>
<feature type="transmembrane region" description="Helical" evidence="2">
    <location>
        <begin position="196"/>
        <end position="218"/>
    </location>
</feature>